<proteinExistence type="predicted"/>
<gene>
    <name evidence="2" type="ORF">GCM10009533_36700</name>
</gene>
<protein>
    <submittedName>
        <fullName evidence="2">Uncharacterized protein</fullName>
    </submittedName>
</protein>
<dbReference type="InterPro" id="IPR036259">
    <property type="entry name" value="MFS_trans_sf"/>
</dbReference>
<feature type="transmembrane region" description="Helical" evidence="1">
    <location>
        <begin position="12"/>
        <end position="35"/>
    </location>
</feature>
<reference evidence="3" key="1">
    <citation type="journal article" date="2019" name="Int. J. Syst. Evol. Microbiol.">
        <title>The Global Catalogue of Microorganisms (GCM) 10K type strain sequencing project: providing services to taxonomists for standard genome sequencing and annotation.</title>
        <authorList>
            <consortium name="The Broad Institute Genomics Platform"/>
            <consortium name="The Broad Institute Genome Sequencing Center for Infectious Disease"/>
            <person name="Wu L."/>
            <person name="Ma J."/>
        </authorList>
    </citation>
    <scope>NUCLEOTIDE SEQUENCE [LARGE SCALE GENOMIC DNA]</scope>
    <source>
        <strain evidence="3">JCM 10303</strain>
    </source>
</reference>
<evidence type="ECO:0000313" key="2">
    <source>
        <dbReference type="EMBL" id="GAA0534242.1"/>
    </source>
</evidence>
<organism evidence="2 3">
    <name type="scientific">Saccharopolyspora erythraea</name>
    <name type="common">Streptomyces erythraeus</name>
    <dbReference type="NCBI Taxonomy" id="1836"/>
    <lineage>
        <taxon>Bacteria</taxon>
        <taxon>Bacillati</taxon>
        <taxon>Actinomycetota</taxon>
        <taxon>Actinomycetes</taxon>
        <taxon>Pseudonocardiales</taxon>
        <taxon>Pseudonocardiaceae</taxon>
        <taxon>Saccharopolyspora</taxon>
    </lineage>
</organism>
<evidence type="ECO:0000256" key="1">
    <source>
        <dbReference type="SAM" id="Phobius"/>
    </source>
</evidence>
<name>A0ABP3N6I9_SACER</name>
<dbReference type="SUPFAM" id="SSF103473">
    <property type="entry name" value="MFS general substrate transporter"/>
    <property type="match status" value="1"/>
</dbReference>
<dbReference type="Gene3D" id="1.20.1250.20">
    <property type="entry name" value="MFS general substrate transporter like domains"/>
    <property type="match status" value="1"/>
</dbReference>
<evidence type="ECO:0000313" key="3">
    <source>
        <dbReference type="Proteomes" id="UP001500729"/>
    </source>
</evidence>
<comment type="caution">
    <text evidence="2">The sequence shown here is derived from an EMBL/GenBank/DDBJ whole genome shotgun (WGS) entry which is preliminary data.</text>
</comment>
<keyword evidence="1" id="KW-0812">Transmembrane</keyword>
<dbReference type="Proteomes" id="UP001500729">
    <property type="component" value="Unassembled WGS sequence"/>
</dbReference>
<dbReference type="RefSeq" id="WP_011873677.1">
    <property type="nucleotide sequence ID" value="NZ_BAAAGS010000023.1"/>
</dbReference>
<keyword evidence="1" id="KW-0472">Membrane</keyword>
<accession>A0ABP3N6I9</accession>
<sequence length="80" mass="8654">MIQRTVGALRMPVTWQLAVLYALTFGGFVAFSVYLTTYLKTAVLAVAAVLSEGGFRPLRWRSSTWRVLRAGGMSRGAGGS</sequence>
<keyword evidence="1" id="KW-1133">Transmembrane helix</keyword>
<keyword evidence="3" id="KW-1185">Reference proteome</keyword>
<dbReference type="EMBL" id="BAAAGS010000023">
    <property type="protein sequence ID" value="GAA0534242.1"/>
    <property type="molecule type" value="Genomic_DNA"/>
</dbReference>